<dbReference type="InterPro" id="IPR013216">
    <property type="entry name" value="Methyltransf_11"/>
</dbReference>
<evidence type="ECO:0000256" key="4">
    <source>
        <dbReference type="ARBA" id="ARBA00022691"/>
    </source>
</evidence>
<evidence type="ECO:0000256" key="2">
    <source>
        <dbReference type="ARBA" id="ARBA00022679"/>
    </source>
</evidence>
<protein>
    <submittedName>
        <fullName evidence="6">Methyltransferase</fullName>
    </submittedName>
</protein>
<proteinExistence type="predicted"/>
<sequence length="268" mass="29025">MMVRRDQVAIDPDSAPIATEYYSEIGQGWWDPKGPLRALHDMNPTRVAYFDSAIRSRFADQPPAATKVLDIGCGGGIVSEAMAALGYDVTGLDMSEGAIEAARAHAAAGGIAVDYRVGSAYRLPMADGVVDVVVISDVLEHLHDLPTAVAEISRVLRPGGLMLFDTINRTLGSYLTAILMAERVLRIVHPGTHDWRMFIRPGELRAALAERDITLAEIKGMAPARPPHRLIASILRGRGLGEYELNNSVRVSYIGHAVKQPARPSAVR</sequence>
<dbReference type="eggNOG" id="COG2227">
    <property type="taxonomic scope" value="Bacteria"/>
</dbReference>
<organism evidence="6 7">
    <name type="scientific">Actinokineospora spheciospongiae</name>
    <dbReference type="NCBI Taxonomy" id="909613"/>
    <lineage>
        <taxon>Bacteria</taxon>
        <taxon>Bacillati</taxon>
        <taxon>Actinomycetota</taxon>
        <taxon>Actinomycetes</taxon>
        <taxon>Pseudonocardiales</taxon>
        <taxon>Pseudonocardiaceae</taxon>
        <taxon>Actinokineospora</taxon>
    </lineage>
</organism>
<dbReference type="Gene3D" id="3.40.50.150">
    <property type="entry name" value="Vaccinia Virus protein VP39"/>
    <property type="match status" value="1"/>
</dbReference>
<evidence type="ECO:0000313" key="7">
    <source>
        <dbReference type="Proteomes" id="UP000019277"/>
    </source>
</evidence>
<dbReference type="STRING" id="909613.UO65_0213"/>
<gene>
    <name evidence="6" type="ORF">UO65_0213</name>
</gene>
<dbReference type="PANTHER" id="PTHR43464:SF19">
    <property type="entry name" value="UBIQUINONE BIOSYNTHESIS O-METHYLTRANSFERASE, MITOCHONDRIAL"/>
    <property type="match status" value="1"/>
</dbReference>
<evidence type="ECO:0000313" key="6">
    <source>
        <dbReference type="EMBL" id="EWC64606.1"/>
    </source>
</evidence>
<dbReference type="Pfam" id="PF08241">
    <property type="entry name" value="Methyltransf_11"/>
    <property type="match status" value="1"/>
</dbReference>
<evidence type="ECO:0000259" key="5">
    <source>
        <dbReference type="Pfam" id="PF08241"/>
    </source>
</evidence>
<keyword evidence="2 6" id="KW-0808">Transferase</keyword>
<feature type="domain" description="Methyltransferase type 11" evidence="5">
    <location>
        <begin position="69"/>
        <end position="164"/>
    </location>
</feature>
<dbReference type="NCBIfam" id="TIGR01983">
    <property type="entry name" value="UbiG"/>
    <property type="match status" value="1"/>
</dbReference>
<name>W7J6I2_9PSEU</name>
<dbReference type="EMBL" id="AYXG01000004">
    <property type="protein sequence ID" value="EWC64606.1"/>
    <property type="molecule type" value="Genomic_DNA"/>
</dbReference>
<dbReference type="InterPro" id="IPR010233">
    <property type="entry name" value="UbiG_MeTrfase"/>
</dbReference>
<accession>W7J6I2</accession>
<keyword evidence="7" id="KW-1185">Reference proteome</keyword>
<dbReference type="GO" id="GO:0061542">
    <property type="term" value="F:3-demethylubiquinol 3-O-methyltransferase activity"/>
    <property type="evidence" value="ECO:0007669"/>
    <property type="project" value="InterPro"/>
</dbReference>
<keyword evidence="3" id="KW-0831">Ubiquinone biosynthesis</keyword>
<dbReference type="InterPro" id="IPR029063">
    <property type="entry name" value="SAM-dependent_MTases_sf"/>
</dbReference>
<reference evidence="6 7" key="1">
    <citation type="journal article" date="2014" name="Genome Announc.">
        <title>Draft Genome Sequence of the Antitrypanosomally Active Sponge-Associated Bacterium Actinokineospora sp. Strain EG49.</title>
        <authorList>
            <person name="Harjes J."/>
            <person name="Ryu T."/>
            <person name="Abdelmohsen U.R."/>
            <person name="Moitinho-Silva L."/>
            <person name="Horn H."/>
            <person name="Ravasi T."/>
            <person name="Hentschel U."/>
        </authorList>
    </citation>
    <scope>NUCLEOTIDE SEQUENCE [LARGE SCALE GENOMIC DNA]</scope>
    <source>
        <strain evidence="6 7">EG49</strain>
    </source>
</reference>
<keyword evidence="1 6" id="KW-0489">Methyltransferase</keyword>
<dbReference type="SUPFAM" id="SSF53335">
    <property type="entry name" value="S-adenosyl-L-methionine-dependent methyltransferases"/>
    <property type="match status" value="1"/>
</dbReference>
<dbReference type="Proteomes" id="UP000019277">
    <property type="component" value="Unassembled WGS sequence"/>
</dbReference>
<dbReference type="CDD" id="cd02440">
    <property type="entry name" value="AdoMet_MTases"/>
    <property type="match status" value="1"/>
</dbReference>
<dbReference type="PANTHER" id="PTHR43464">
    <property type="entry name" value="METHYLTRANSFERASE"/>
    <property type="match status" value="1"/>
</dbReference>
<dbReference type="GO" id="GO:0010420">
    <property type="term" value="F:polyprenyldihydroxybenzoate methyltransferase activity"/>
    <property type="evidence" value="ECO:0007669"/>
    <property type="project" value="InterPro"/>
</dbReference>
<dbReference type="GO" id="GO:0032259">
    <property type="term" value="P:methylation"/>
    <property type="evidence" value="ECO:0007669"/>
    <property type="project" value="UniProtKB-KW"/>
</dbReference>
<keyword evidence="4" id="KW-0949">S-adenosyl-L-methionine</keyword>
<comment type="caution">
    <text evidence="6">The sequence shown here is derived from an EMBL/GenBank/DDBJ whole genome shotgun (WGS) entry which is preliminary data.</text>
</comment>
<evidence type="ECO:0000256" key="1">
    <source>
        <dbReference type="ARBA" id="ARBA00022603"/>
    </source>
</evidence>
<dbReference type="AlphaFoldDB" id="W7J6I2"/>
<evidence type="ECO:0000256" key="3">
    <source>
        <dbReference type="ARBA" id="ARBA00022688"/>
    </source>
</evidence>